<keyword evidence="2" id="KW-1185">Reference proteome</keyword>
<organism evidence="1 2">
    <name type="scientific">Actinacidiphila bryophytorum</name>
    <dbReference type="NCBI Taxonomy" id="1436133"/>
    <lineage>
        <taxon>Bacteria</taxon>
        <taxon>Bacillati</taxon>
        <taxon>Actinomycetota</taxon>
        <taxon>Actinomycetes</taxon>
        <taxon>Kitasatosporales</taxon>
        <taxon>Streptomycetaceae</taxon>
        <taxon>Actinacidiphila</taxon>
    </lineage>
</organism>
<protein>
    <submittedName>
        <fullName evidence="1">Uncharacterized protein</fullName>
    </submittedName>
</protein>
<name>A0A9W4E1R9_9ACTN</name>
<proteinExistence type="predicted"/>
<comment type="caution">
    <text evidence="1">The sequence shown here is derived from an EMBL/GenBank/DDBJ whole genome shotgun (WGS) entry which is preliminary data.</text>
</comment>
<reference evidence="1" key="1">
    <citation type="submission" date="2021-06" db="EMBL/GenBank/DDBJ databases">
        <authorList>
            <person name="Arsene-Ploetze F."/>
        </authorList>
    </citation>
    <scope>NUCLEOTIDE SEQUENCE</scope>
    <source>
        <strain evidence="1">SBRY1</strain>
    </source>
</reference>
<accession>A0A9W4E1R9</accession>
<dbReference type="AlphaFoldDB" id="A0A9W4E1R9"/>
<sequence length="87" mass="9750">MPLLFGSCPGTEILGAGIDDAALPREMSPIEEERQRDLRHRAALCRRQGQGVHRRVPGRLHLRGRSVLVHPPGRMCRLRRVRTGLPG</sequence>
<dbReference type="EMBL" id="CAJVAX010000001">
    <property type="protein sequence ID" value="CAG7603874.1"/>
    <property type="molecule type" value="Genomic_DNA"/>
</dbReference>
<evidence type="ECO:0000313" key="1">
    <source>
        <dbReference type="EMBL" id="CAG7603874.1"/>
    </source>
</evidence>
<evidence type="ECO:0000313" key="2">
    <source>
        <dbReference type="Proteomes" id="UP001153328"/>
    </source>
</evidence>
<dbReference type="Proteomes" id="UP001153328">
    <property type="component" value="Unassembled WGS sequence"/>
</dbReference>
<gene>
    <name evidence="1" type="ORF">SBRY_10660</name>
</gene>